<dbReference type="InterPro" id="IPR027417">
    <property type="entry name" value="P-loop_NTPase"/>
</dbReference>
<comment type="catalytic activity">
    <reaction evidence="7 8">
        <text>CMP + ATP = CDP + ADP</text>
        <dbReference type="Rhea" id="RHEA:11600"/>
        <dbReference type="ChEBI" id="CHEBI:30616"/>
        <dbReference type="ChEBI" id="CHEBI:58069"/>
        <dbReference type="ChEBI" id="CHEBI:60377"/>
        <dbReference type="ChEBI" id="CHEBI:456216"/>
        <dbReference type="EC" id="2.7.4.25"/>
    </reaction>
</comment>
<dbReference type="STRING" id="48256.CLHUN_23840"/>
<dbReference type="AlphaFoldDB" id="A0A1V4SJP4"/>
<dbReference type="NCBIfam" id="TIGR00017">
    <property type="entry name" value="cmk"/>
    <property type="match status" value="1"/>
</dbReference>
<evidence type="ECO:0000256" key="7">
    <source>
        <dbReference type="ARBA" id="ARBA00048478"/>
    </source>
</evidence>
<dbReference type="GO" id="GO:0006220">
    <property type="term" value="P:pyrimidine nucleotide metabolic process"/>
    <property type="evidence" value="ECO:0007669"/>
    <property type="project" value="UniProtKB-UniRule"/>
</dbReference>
<dbReference type="GO" id="GO:0005829">
    <property type="term" value="C:cytosol"/>
    <property type="evidence" value="ECO:0007669"/>
    <property type="project" value="TreeGrafter"/>
</dbReference>
<dbReference type="GO" id="GO:0036430">
    <property type="term" value="F:CMP kinase activity"/>
    <property type="evidence" value="ECO:0007669"/>
    <property type="project" value="RHEA"/>
</dbReference>
<dbReference type="Pfam" id="PF02224">
    <property type="entry name" value="Cytidylate_kin"/>
    <property type="match status" value="1"/>
</dbReference>
<dbReference type="GO" id="GO:0015949">
    <property type="term" value="P:nucleobase-containing small molecule interconversion"/>
    <property type="evidence" value="ECO:0007669"/>
    <property type="project" value="TreeGrafter"/>
</dbReference>
<reference evidence="10 11" key="1">
    <citation type="submission" date="2017-03" db="EMBL/GenBank/DDBJ databases">
        <title>Genome sequence of Clostridium hungatei DSM 14427.</title>
        <authorList>
            <person name="Poehlein A."/>
            <person name="Daniel R."/>
        </authorList>
    </citation>
    <scope>NUCLEOTIDE SEQUENCE [LARGE SCALE GENOMIC DNA]</scope>
    <source>
        <strain evidence="10 11">DSM 14427</strain>
    </source>
</reference>
<dbReference type="InterPro" id="IPR003136">
    <property type="entry name" value="Cytidylate_kin"/>
</dbReference>
<keyword evidence="4 8" id="KW-0418">Kinase</keyword>
<evidence type="ECO:0000256" key="5">
    <source>
        <dbReference type="ARBA" id="ARBA00022840"/>
    </source>
</evidence>
<evidence type="ECO:0000256" key="4">
    <source>
        <dbReference type="ARBA" id="ARBA00022777"/>
    </source>
</evidence>
<keyword evidence="5 8" id="KW-0067">ATP-binding</keyword>
<dbReference type="SUPFAM" id="SSF52540">
    <property type="entry name" value="P-loop containing nucleoside triphosphate hydrolases"/>
    <property type="match status" value="1"/>
</dbReference>
<keyword evidence="8" id="KW-0963">Cytoplasm</keyword>
<dbReference type="OrthoDB" id="9807434at2"/>
<protein>
    <recommendedName>
        <fullName evidence="8">Cytidylate kinase</fullName>
        <shortName evidence="8">CK</shortName>
        <ecNumber evidence="8">2.7.4.25</ecNumber>
    </recommendedName>
    <alternativeName>
        <fullName evidence="8">Cytidine monophosphate kinase</fullName>
        <shortName evidence="8">CMP kinase</shortName>
    </alternativeName>
</protein>
<feature type="domain" description="Cytidylate kinase" evidence="9">
    <location>
        <begin position="5"/>
        <end position="217"/>
    </location>
</feature>
<dbReference type="Proteomes" id="UP000191554">
    <property type="component" value="Unassembled WGS sequence"/>
</dbReference>
<name>A0A1V4SJP4_RUMHU</name>
<proteinExistence type="inferred from homology"/>
<evidence type="ECO:0000259" key="9">
    <source>
        <dbReference type="Pfam" id="PF02224"/>
    </source>
</evidence>
<evidence type="ECO:0000313" key="11">
    <source>
        <dbReference type="Proteomes" id="UP000191554"/>
    </source>
</evidence>
<comment type="subcellular location">
    <subcellularLocation>
        <location evidence="8">Cytoplasm</location>
    </subcellularLocation>
</comment>
<gene>
    <name evidence="10" type="primary">cmk_3</name>
    <name evidence="8" type="synonym">cmk</name>
    <name evidence="10" type="ORF">CLHUN_23840</name>
</gene>
<dbReference type="GO" id="GO:0036431">
    <property type="term" value="F:dCMP kinase activity"/>
    <property type="evidence" value="ECO:0007669"/>
    <property type="project" value="InterPro"/>
</dbReference>
<dbReference type="EMBL" id="MZGX01000015">
    <property type="protein sequence ID" value="OPX43665.1"/>
    <property type="molecule type" value="Genomic_DNA"/>
</dbReference>
<comment type="catalytic activity">
    <reaction evidence="6 8">
        <text>dCMP + ATP = dCDP + ADP</text>
        <dbReference type="Rhea" id="RHEA:25094"/>
        <dbReference type="ChEBI" id="CHEBI:30616"/>
        <dbReference type="ChEBI" id="CHEBI:57566"/>
        <dbReference type="ChEBI" id="CHEBI:58593"/>
        <dbReference type="ChEBI" id="CHEBI:456216"/>
        <dbReference type="EC" id="2.7.4.25"/>
    </reaction>
</comment>
<dbReference type="GO" id="GO:0005524">
    <property type="term" value="F:ATP binding"/>
    <property type="evidence" value="ECO:0007669"/>
    <property type="project" value="UniProtKB-UniRule"/>
</dbReference>
<dbReference type="RefSeq" id="WP_080064817.1">
    <property type="nucleotide sequence ID" value="NZ_MZGX01000015.1"/>
</dbReference>
<evidence type="ECO:0000313" key="10">
    <source>
        <dbReference type="EMBL" id="OPX43665.1"/>
    </source>
</evidence>
<keyword evidence="11" id="KW-1185">Reference proteome</keyword>
<comment type="caution">
    <text evidence="10">The sequence shown here is derived from an EMBL/GenBank/DDBJ whole genome shotgun (WGS) entry which is preliminary data.</text>
</comment>
<dbReference type="Gene3D" id="3.40.50.300">
    <property type="entry name" value="P-loop containing nucleotide triphosphate hydrolases"/>
    <property type="match status" value="1"/>
</dbReference>
<organism evidence="10 11">
    <name type="scientific">Ruminiclostridium hungatei</name>
    <name type="common">Clostridium hungatei</name>
    <dbReference type="NCBI Taxonomy" id="48256"/>
    <lineage>
        <taxon>Bacteria</taxon>
        <taxon>Bacillati</taxon>
        <taxon>Bacillota</taxon>
        <taxon>Clostridia</taxon>
        <taxon>Eubacteriales</taxon>
        <taxon>Oscillospiraceae</taxon>
        <taxon>Ruminiclostridium</taxon>
    </lineage>
</organism>
<dbReference type="EC" id="2.7.4.25" evidence="8"/>
<evidence type="ECO:0000256" key="3">
    <source>
        <dbReference type="ARBA" id="ARBA00022741"/>
    </source>
</evidence>
<dbReference type="PANTHER" id="PTHR21299:SF2">
    <property type="entry name" value="CYTIDYLATE KINASE"/>
    <property type="match status" value="1"/>
</dbReference>
<keyword evidence="2 8" id="KW-0808">Transferase</keyword>
<evidence type="ECO:0000256" key="8">
    <source>
        <dbReference type="HAMAP-Rule" id="MF_00238"/>
    </source>
</evidence>
<dbReference type="CDD" id="cd02020">
    <property type="entry name" value="CMPK"/>
    <property type="match status" value="1"/>
</dbReference>
<feature type="binding site" evidence="8">
    <location>
        <begin position="9"/>
        <end position="17"/>
    </location>
    <ligand>
        <name>ATP</name>
        <dbReference type="ChEBI" id="CHEBI:30616"/>
    </ligand>
</feature>
<comment type="similarity">
    <text evidence="1 8">Belongs to the cytidylate kinase family. Type 1 subfamily.</text>
</comment>
<accession>A0A1V4SJP4</accession>
<evidence type="ECO:0000256" key="6">
    <source>
        <dbReference type="ARBA" id="ARBA00047615"/>
    </source>
</evidence>
<keyword evidence="3 8" id="KW-0547">Nucleotide-binding</keyword>
<sequence length="229" mass="25043">MSRSIAIDGPAGAGKSTIAKKVSAKLGYIYLDTGAMYRAVALKAIQSGIDTKNQQGLAGIMDKLDIAISHDNNLQKIFLEGADVSEAIRTAEVSAGASNVAAFPEVRLKMVELQRKIAAGADVVMDGRDIGSYVLPDADLKIFLTASVEERARRRFDELLQKGQQVTFEAVRQEMVQRDKNDSSRALAPLVKVPDAIEIDSTALEIDEVVEKIIYFYQNYANIKFEDIS</sequence>
<dbReference type="PANTHER" id="PTHR21299">
    <property type="entry name" value="CYTIDYLATE KINASE/PANTOATE-BETA-ALANINE LIGASE"/>
    <property type="match status" value="1"/>
</dbReference>
<evidence type="ECO:0000256" key="1">
    <source>
        <dbReference type="ARBA" id="ARBA00009427"/>
    </source>
</evidence>
<dbReference type="InterPro" id="IPR011994">
    <property type="entry name" value="Cytidylate_kinase_dom"/>
</dbReference>
<evidence type="ECO:0000256" key="2">
    <source>
        <dbReference type="ARBA" id="ARBA00022679"/>
    </source>
</evidence>
<dbReference type="HAMAP" id="MF_00238">
    <property type="entry name" value="Cytidyl_kinase_type1"/>
    <property type="match status" value="1"/>
</dbReference>